<evidence type="ECO:0000313" key="2">
    <source>
        <dbReference type="EMBL" id="GFC58310.1"/>
    </source>
</evidence>
<dbReference type="EMBL" id="BKCJ010977069">
    <property type="protein sequence ID" value="GFC58310.1"/>
    <property type="molecule type" value="Genomic_DNA"/>
</dbReference>
<evidence type="ECO:0008006" key="3">
    <source>
        <dbReference type="Google" id="ProtNLM"/>
    </source>
</evidence>
<evidence type="ECO:0000256" key="1">
    <source>
        <dbReference type="SAM" id="MobiDB-lite"/>
    </source>
</evidence>
<gene>
    <name evidence="2" type="ORF">Tci_830280</name>
</gene>
<protein>
    <recommendedName>
        <fullName evidence="3">Integrase, catalytic region, zinc finger, CCHC-type, peptidase aspartic, catalytic</fullName>
    </recommendedName>
</protein>
<reference evidence="2" key="1">
    <citation type="journal article" date="2019" name="Sci. Rep.">
        <title>Draft genome of Tanacetum cinerariifolium, the natural source of mosquito coil.</title>
        <authorList>
            <person name="Yamashiro T."/>
            <person name="Shiraishi A."/>
            <person name="Satake H."/>
            <person name="Nakayama K."/>
        </authorList>
    </citation>
    <scope>NUCLEOTIDE SEQUENCE</scope>
</reference>
<organism evidence="2">
    <name type="scientific">Tanacetum cinerariifolium</name>
    <name type="common">Dalmatian daisy</name>
    <name type="synonym">Chrysanthemum cinerariifolium</name>
    <dbReference type="NCBI Taxonomy" id="118510"/>
    <lineage>
        <taxon>Eukaryota</taxon>
        <taxon>Viridiplantae</taxon>
        <taxon>Streptophyta</taxon>
        <taxon>Embryophyta</taxon>
        <taxon>Tracheophyta</taxon>
        <taxon>Spermatophyta</taxon>
        <taxon>Magnoliopsida</taxon>
        <taxon>eudicotyledons</taxon>
        <taxon>Gunneridae</taxon>
        <taxon>Pentapetalae</taxon>
        <taxon>asterids</taxon>
        <taxon>campanulids</taxon>
        <taxon>Asterales</taxon>
        <taxon>Asteraceae</taxon>
        <taxon>Asteroideae</taxon>
        <taxon>Anthemideae</taxon>
        <taxon>Anthemidinae</taxon>
        <taxon>Tanacetum</taxon>
    </lineage>
</organism>
<name>A0A699Q512_TANCI</name>
<feature type="compositionally biased region" description="Low complexity" evidence="1">
    <location>
        <begin position="115"/>
        <end position="125"/>
    </location>
</feature>
<accession>A0A699Q512</accession>
<comment type="caution">
    <text evidence="2">The sequence shown here is derived from an EMBL/GenBank/DDBJ whole genome shotgun (WGS) entry which is preliminary data.</text>
</comment>
<proteinExistence type="predicted"/>
<sequence>MNNKKHIVDLESFKEMLHICPRIPGQAFAKLPFEEEILEFIRFFGHGATIRTLTDININKLYQPWRSFAAIINKCLTGKSSGYDSFWLSQAQILWVPKPKASARRKMSGSDTSITPPTATTTPTTTVTVTPKLTAAAKGKQPAKAKSLSDPSKVQMKELVLNQGFQMYPLMNQKKNSYGTLL</sequence>
<dbReference type="AlphaFoldDB" id="A0A699Q512"/>
<feature type="region of interest" description="Disordered" evidence="1">
    <location>
        <begin position="104"/>
        <end position="125"/>
    </location>
</feature>
<feature type="non-terminal residue" evidence="2">
    <location>
        <position position="182"/>
    </location>
</feature>